<name>A0ABN8Z2T4_RANTA</name>
<organism evidence="2 3">
    <name type="scientific">Rangifer tarandus platyrhynchus</name>
    <name type="common">Svalbard reindeer</name>
    <dbReference type="NCBI Taxonomy" id="3082113"/>
    <lineage>
        <taxon>Eukaryota</taxon>
        <taxon>Metazoa</taxon>
        <taxon>Chordata</taxon>
        <taxon>Craniata</taxon>
        <taxon>Vertebrata</taxon>
        <taxon>Euteleostomi</taxon>
        <taxon>Mammalia</taxon>
        <taxon>Eutheria</taxon>
        <taxon>Laurasiatheria</taxon>
        <taxon>Artiodactyla</taxon>
        <taxon>Ruminantia</taxon>
        <taxon>Pecora</taxon>
        <taxon>Cervidae</taxon>
        <taxon>Odocoileinae</taxon>
        <taxon>Rangifer</taxon>
    </lineage>
</organism>
<feature type="region of interest" description="Disordered" evidence="1">
    <location>
        <begin position="1"/>
        <end position="20"/>
    </location>
</feature>
<reference evidence="2" key="1">
    <citation type="submission" date="2023-04" db="EMBL/GenBank/DDBJ databases">
        <authorList>
            <consortium name="ELIXIR-Norway"/>
        </authorList>
    </citation>
    <scope>NUCLEOTIDE SEQUENCE [LARGE SCALE GENOMIC DNA]</scope>
</reference>
<proteinExistence type="predicted"/>
<keyword evidence="3" id="KW-1185">Reference proteome</keyword>
<dbReference type="Proteomes" id="UP001176941">
    <property type="component" value="Chromosome 28"/>
</dbReference>
<protein>
    <submittedName>
        <fullName evidence="2">Uncharacterized protein</fullName>
    </submittedName>
</protein>
<gene>
    <name evidence="2" type="ORF">MRATA1EN1_LOCUS17127</name>
</gene>
<accession>A0ABN8Z2T4</accession>
<evidence type="ECO:0000256" key="1">
    <source>
        <dbReference type="SAM" id="MobiDB-lite"/>
    </source>
</evidence>
<sequence length="100" mass="11353">MLRRPYRNRHSTESNYTPIEMNKNRSGQWIFSTHGQLLFKPLPLHWDSGPSSLQHTGTPLPHTGSFFLARELSIEARGLCGEWTQGLRLSGLVSPWHVGS</sequence>
<evidence type="ECO:0000313" key="2">
    <source>
        <dbReference type="EMBL" id="CAI9168165.1"/>
    </source>
</evidence>
<dbReference type="EMBL" id="OX459964">
    <property type="protein sequence ID" value="CAI9168165.1"/>
    <property type="molecule type" value="Genomic_DNA"/>
</dbReference>
<evidence type="ECO:0000313" key="3">
    <source>
        <dbReference type="Proteomes" id="UP001176941"/>
    </source>
</evidence>